<dbReference type="InterPro" id="IPR028889">
    <property type="entry name" value="USP"/>
</dbReference>
<feature type="compositionally biased region" description="Low complexity" evidence="3">
    <location>
        <begin position="72"/>
        <end position="121"/>
    </location>
</feature>
<dbReference type="GO" id="GO:0006508">
    <property type="term" value="P:proteolysis"/>
    <property type="evidence" value="ECO:0007669"/>
    <property type="project" value="UniProtKB-KW"/>
</dbReference>
<dbReference type="GO" id="GO:0016579">
    <property type="term" value="P:protein deubiquitination"/>
    <property type="evidence" value="ECO:0007669"/>
    <property type="project" value="InterPro"/>
</dbReference>
<keyword evidence="2" id="KW-0788">Thiol protease</keyword>
<evidence type="ECO:0000259" key="4">
    <source>
        <dbReference type="PROSITE" id="PS50235"/>
    </source>
</evidence>
<dbReference type="Gene3D" id="3.90.70.10">
    <property type="entry name" value="Cysteine proteinases"/>
    <property type="match status" value="1"/>
</dbReference>
<dbReference type="PROSITE" id="PS00973">
    <property type="entry name" value="USP_2"/>
    <property type="match status" value="1"/>
</dbReference>
<comment type="similarity">
    <text evidence="2">Belongs to the peptidase C19 family.</text>
</comment>
<dbReference type="EC" id="3.4.19.12" evidence="2"/>
<accession>A0A8D8ZZH0</accession>
<dbReference type="PANTHER" id="PTHR21646">
    <property type="entry name" value="UBIQUITIN CARBOXYL-TERMINAL HYDROLASE"/>
    <property type="match status" value="1"/>
</dbReference>
<keyword evidence="2 5" id="KW-0378">Hydrolase</keyword>
<keyword evidence="2" id="KW-0645">Protease</keyword>
<dbReference type="CDD" id="cd02674">
    <property type="entry name" value="Peptidase_C19R"/>
    <property type="match status" value="1"/>
</dbReference>
<feature type="domain" description="USP" evidence="4">
    <location>
        <begin position="317"/>
        <end position="642"/>
    </location>
</feature>
<dbReference type="InterPro" id="IPR001394">
    <property type="entry name" value="Peptidase_C19_UCH"/>
</dbReference>
<dbReference type="PROSITE" id="PS50235">
    <property type="entry name" value="USP_3"/>
    <property type="match status" value="1"/>
</dbReference>
<dbReference type="GO" id="GO:0004843">
    <property type="term" value="F:cysteine-type deubiquitinase activity"/>
    <property type="evidence" value="ECO:0007669"/>
    <property type="project" value="UniProtKB-UniRule"/>
</dbReference>
<keyword evidence="2" id="KW-0833">Ubl conjugation pathway</keyword>
<dbReference type="InterPro" id="IPR038765">
    <property type="entry name" value="Papain-like_cys_pep_sf"/>
</dbReference>
<dbReference type="PROSITE" id="PS00972">
    <property type="entry name" value="USP_1"/>
    <property type="match status" value="1"/>
</dbReference>
<evidence type="ECO:0000313" key="5">
    <source>
        <dbReference type="EMBL" id="CAG6756046.1"/>
    </source>
</evidence>
<evidence type="ECO:0000256" key="2">
    <source>
        <dbReference type="RuleBase" id="RU366025"/>
    </source>
</evidence>
<comment type="catalytic activity">
    <reaction evidence="1 2">
        <text>Thiol-dependent hydrolysis of ester, thioester, amide, peptide and isopeptide bonds formed by the C-terminal Gly of ubiquitin (a 76-residue protein attached to proteins as an intracellular targeting signal).</text>
        <dbReference type="EC" id="3.4.19.12"/>
    </reaction>
</comment>
<dbReference type="SUPFAM" id="SSF54001">
    <property type="entry name" value="Cysteine proteinases"/>
    <property type="match status" value="1"/>
</dbReference>
<feature type="compositionally biased region" description="Polar residues" evidence="3">
    <location>
        <begin position="184"/>
        <end position="204"/>
    </location>
</feature>
<feature type="compositionally biased region" description="Low complexity" evidence="3">
    <location>
        <begin position="130"/>
        <end position="173"/>
    </location>
</feature>
<dbReference type="EMBL" id="HBUF01543636">
    <property type="protein sequence ID" value="CAG6756045.1"/>
    <property type="molecule type" value="Transcribed_RNA"/>
</dbReference>
<dbReference type="Pfam" id="PF00443">
    <property type="entry name" value="UCH"/>
    <property type="match status" value="1"/>
</dbReference>
<protein>
    <recommendedName>
        <fullName evidence="2">Ubiquitin carboxyl-terminal hydrolase</fullName>
        <ecNumber evidence="2">3.4.19.12</ecNumber>
    </recommendedName>
</protein>
<dbReference type="EMBL" id="HBUF01543637">
    <property type="protein sequence ID" value="CAG6756046.1"/>
    <property type="molecule type" value="Transcribed_RNA"/>
</dbReference>
<proteinExistence type="inferred from homology"/>
<feature type="region of interest" description="Disordered" evidence="3">
    <location>
        <begin position="72"/>
        <end position="248"/>
    </location>
</feature>
<evidence type="ECO:0000256" key="1">
    <source>
        <dbReference type="ARBA" id="ARBA00000707"/>
    </source>
</evidence>
<dbReference type="PANTHER" id="PTHR21646:SF46">
    <property type="entry name" value="UBIQUITIN CARBOXYL-TERMINAL HYDROLASE"/>
    <property type="match status" value="1"/>
</dbReference>
<evidence type="ECO:0000256" key="3">
    <source>
        <dbReference type="SAM" id="MobiDB-lite"/>
    </source>
</evidence>
<dbReference type="AlphaFoldDB" id="A0A8D8ZZH0"/>
<reference evidence="5" key="1">
    <citation type="submission" date="2021-05" db="EMBL/GenBank/DDBJ databases">
        <authorList>
            <person name="Alioto T."/>
            <person name="Alioto T."/>
            <person name="Gomez Garrido J."/>
        </authorList>
    </citation>
    <scope>NUCLEOTIDE SEQUENCE</scope>
</reference>
<name>A0A8D8ZZH0_9HEMI</name>
<dbReference type="EMBL" id="HBUF01543635">
    <property type="protein sequence ID" value="CAG6756044.1"/>
    <property type="molecule type" value="Transcribed_RNA"/>
</dbReference>
<dbReference type="InterPro" id="IPR050185">
    <property type="entry name" value="Ub_carboxyl-term_hydrolase"/>
</dbReference>
<sequence length="653" mass="73328">MVDRLDYRRHSLSRLLRDRDDKSYKDNYSRSYNSENIEKILSRTRSIISDFDSGKSYGTLPPRLRLTGSKYSSSYITSSSPGGGVTSRSYKSRSPSYTTSSTSPSLSRRSFISSLPRSISPTPLTNGLGPSRHTLSPSSSRLSSPPRNSRSSPPRRNSSSRVSPARSFRSSPPRRNDRSPPSRQTSITLPSVQESGTAGTSGLPPSSPRILNELSVPKAGSSLNGTDTVDSRVSSRRRSSGTLPSALSSSISNSAKYEKCYNDLLTRINHIKMNGGDTLHEGRSSNVPEFDRSKKPYQDRLSHYSSVAGTNVGPGLTGLKNLGNTCYINSILQCLSNTSPLRAYFESEFKKSMASYGRNNVTRPGSAGGKLAEEFQLIFKMLWAGESRYFSPVKFKEEVGKMKRTFRGYEQQDSHEFLTILIDSLHEDLKEPEHKNSLTGALVESGEKSWGEFLKKNKSIVSQLFYGQLKSTVMCLSCQETSSTFEVFSNVSVPLPANDRCTLKDCLELYLQGEEIQGWHCPRCKTKRDARKKLDITILPPILVLHFKRFTSDGWCRKKQTTVEFPENNLSMNEYNLNPESRDSRYDLYAISNHYGTMESGHYTAYCRNKYKWYKFDDSDVSEISSSKLVSPAAYILFYMSSRLEHQVAKPHR</sequence>
<dbReference type="InterPro" id="IPR018200">
    <property type="entry name" value="USP_CS"/>
</dbReference>
<organism evidence="5">
    <name type="scientific">Cacopsylla melanoneura</name>
    <dbReference type="NCBI Taxonomy" id="428564"/>
    <lineage>
        <taxon>Eukaryota</taxon>
        <taxon>Metazoa</taxon>
        <taxon>Ecdysozoa</taxon>
        <taxon>Arthropoda</taxon>
        <taxon>Hexapoda</taxon>
        <taxon>Insecta</taxon>
        <taxon>Pterygota</taxon>
        <taxon>Neoptera</taxon>
        <taxon>Paraneoptera</taxon>
        <taxon>Hemiptera</taxon>
        <taxon>Sternorrhyncha</taxon>
        <taxon>Psylloidea</taxon>
        <taxon>Psyllidae</taxon>
        <taxon>Psyllinae</taxon>
        <taxon>Cacopsylla</taxon>
    </lineage>
</organism>